<feature type="compositionally biased region" description="Low complexity" evidence="1">
    <location>
        <begin position="94"/>
        <end position="109"/>
    </location>
</feature>
<dbReference type="Gene3D" id="3.10.350.10">
    <property type="entry name" value="LysM domain"/>
    <property type="match status" value="1"/>
</dbReference>
<dbReference type="STRING" id="1423804.FD14_GL000690"/>
<gene>
    <name evidence="4" type="ORF">FD14_GL000690</name>
</gene>
<dbReference type="InterPro" id="IPR036779">
    <property type="entry name" value="LysM_dom_sf"/>
</dbReference>
<feature type="region of interest" description="Disordered" evidence="1">
    <location>
        <begin position="86"/>
        <end position="109"/>
    </location>
</feature>
<dbReference type="SMART" id="SM00257">
    <property type="entry name" value="LysM"/>
    <property type="match status" value="1"/>
</dbReference>
<dbReference type="AlphaFoldDB" id="A0A0R2FHH2"/>
<feature type="domain" description="LysM" evidence="3">
    <location>
        <begin position="31"/>
        <end position="76"/>
    </location>
</feature>
<dbReference type="Pfam" id="PF01476">
    <property type="entry name" value="LysM"/>
    <property type="match status" value="1"/>
</dbReference>
<keyword evidence="2" id="KW-0732">Signal</keyword>
<keyword evidence="5" id="KW-1185">Reference proteome</keyword>
<reference evidence="4 5" key="1">
    <citation type="journal article" date="2015" name="Genome Announc.">
        <title>Expanding the biotechnology potential of lactobacilli through comparative genomics of 213 strains and associated genera.</title>
        <authorList>
            <person name="Sun Z."/>
            <person name="Harris H.M."/>
            <person name="McCann A."/>
            <person name="Guo C."/>
            <person name="Argimon S."/>
            <person name="Zhang W."/>
            <person name="Yang X."/>
            <person name="Jeffery I.B."/>
            <person name="Cooney J.C."/>
            <person name="Kagawa T.F."/>
            <person name="Liu W."/>
            <person name="Song Y."/>
            <person name="Salvetti E."/>
            <person name="Wrobel A."/>
            <person name="Rasinkangas P."/>
            <person name="Parkhill J."/>
            <person name="Rea M.C."/>
            <person name="O'Sullivan O."/>
            <person name="Ritari J."/>
            <person name="Douillard F.P."/>
            <person name="Paul Ross R."/>
            <person name="Yang R."/>
            <person name="Briner A.E."/>
            <person name="Felis G.E."/>
            <person name="de Vos W.M."/>
            <person name="Barrangou R."/>
            <person name="Klaenhammer T.R."/>
            <person name="Caufield P.W."/>
            <person name="Cui Y."/>
            <person name="Zhang H."/>
            <person name="O'Toole P.W."/>
        </authorList>
    </citation>
    <scope>NUCLEOTIDE SEQUENCE [LARGE SCALE GENOMIC DNA]</scope>
    <source>
        <strain evidence="4 5">DSM 23365</strain>
    </source>
</reference>
<dbReference type="InterPro" id="IPR018392">
    <property type="entry name" value="LysM"/>
</dbReference>
<accession>A0A0R2FHH2</accession>
<dbReference type="EMBL" id="AYZM01000001">
    <property type="protein sequence ID" value="KRN27051.1"/>
    <property type="molecule type" value="Genomic_DNA"/>
</dbReference>
<dbReference type="OrthoDB" id="2080739at2"/>
<dbReference type="PATRIC" id="fig|1423804.4.peg.740"/>
<dbReference type="CDD" id="cd00118">
    <property type="entry name" value="LysM"/>
    <property type="match status" value="1"/>
</dbReference>
<proteinExistence type="predicted"/>
<comment type="caution">
    <text evidence="4">The sequence shown here is derived from an EMBL/GenBank/DDBJ whole genome shotgun (WGS) entry which is preliminary data.</text>
</comment>
<dbReference type="Proteomes" id="UP000051442">
    <property type="component" value="Unassembled WGS sequence"/>
</dbReference>
<dbReference type="RefSeq" id="WP_054735696.1">
    <property type="nucleotide sequence ID" value="NZ_AYZM01000001.1"/>
</dbReference>
<feature type="signal peptide" evidence="2">
    <location>
        <begin position="1"/>
        <end position="29"/>
    </location>
</feature>
<protein>
    <recommendedName>
        <fullName evidence="3">LysM domain-containing protein</fullName>
    </recommendedName>
</protein>
<organism evidence="4 5">
    <name type="scientific">Secundilactobacillus similis DSM 23365 = JCM 2765</name>
    <dbReference type="NCBI Taxonomy" id="1423804"/>
    <lineage>
        <taxon>Bacteria</taxon>
        <taxon>Bacillati</taxon>
        <taxon>Bacillota</taxon>
        <taxon>Bacilli</taxon>
        <taxon>Lactobacillales</taxon>
        <taxon>Lactobacillaceae</taxon>
        <taxon>Secundilactobacillus</taxon>
    </lineage>
</organism>
<evidence type="ECO:0000259" key="3">
    <source>
        <dbReference type="PROSITE" id="PS51782"/>
    </source>
</evidence>
<dbReference type="SUPFAM" id="SSF54106">
    <property type="entry name" value="LysM domain"/>
    <property type="match status" value="1"/>
</dbReference>
<evidence type="ECO:0000313" key="5">
    <source>
        <dbReference type="Proteomes" id="UP000051442"/>
    </source>
</evidence>
<evidence type="ECO:0000313" key="4">
    <source>
        <dbReference type="EMBL" id="KRN27051.1"/>
    </source>
</evidence>
<feature type="chain" id="PRO_5006416997" description="LysM domain-containing protein" evidence="2">
    <location>
        <begin position="30"/>
        <end position="203"/>
    </location>
</feature>
<name>A0A0R2FHH2_9LACO</name>
<evidence type="ECO:0000256" key="1">
    <source>
        <dbReference type="SAM" id="MobiDB-lite"/>
    </source>
</evidence>
<sequence length="203" mass="21472">MLQKTFVTRSLILFGTLIGLGFATTSASAATTYTVKSGDSLWAIADQFNTTTQAIVNANHLSGTSATIHPNERLIVKKAAKSTASTQIKDLPETSTTTKTSTDTNSTTTSGWQTMVATAYDPQVAAGGQGTSIPTGTGVAAALDRFPKGTELEIKFQDGHTEQRVVNDTGTFAYSNPNQLDISMTNAEAMQFGRQSIQVRVIG</sequence>
<dbReference type="PROSITE" id="PS51782">
    <property type="entry name" value="LYSM"/>
    <property type="match status" value="1"/>
</dbReference>
<evidence type="ECO:0000256" key="2">
    <source>
        <dbReference type="SAM" id="SignalP"/>
    </source>
</evidence>